<protein>
    <submittedName>
        <fullName evidence="1">Uncharacterized protein</fullName>
    </submittedName>
</protein>
<comment type="caution">
    <text evidence="1">The sequence shown here is derived from an EMBL/GenBank/DDBJ whole genome shotgun (WGS) entry which is preliminary data.</text>
</comment>
<dbReference type="AlphaFoldDB" id="A0A8H7TPW3"/>
<proteinExistence type="predicted"/>
<dbReference type="Proteomes" id="UP000616885">
    <property type="component" value="Unassembled WGS sequence"/>
</dbReference>
<accession>A0A8H7TPW3</accession>
<reference evidence="1" key="1">
    <citation type="submission" date="2020-10" db="EMBL/GenBank/DDBJ databases">
        <title>High-Quality Genome Resource of Clonostachys rosea strain S41 by Oxford Nanopore Long-Read Sequencing.</title>
        <authorList>
            <person name="Wang H."/>
        </authorList>
    </citation>
    <scope>NUCLEOTIDE SEQUENCE</scope>
    <source>
        <strain evidence="1">S41</strain>
    </source>
</reference>
<gene>
    <name evidence="1" type="ORF">IM811_010151</name>
</gene>
<evidence type="ECO:0000313" key="2">
    <source>
        <dbReference type="Proteomes" id="UP000616885"/>
    </source>
</evidence>
<organism evidence="1 2">
    <name type="scientific">Bionectria ochroleuca</name>
    <name type="common">Gliocladium roseum</name>
    <dbReference type="NCBI Taxonomy" id="29856"/>
    <lineage>
        <taxon>Eukaryota</taxon>
        <taxon>Fungi</taxon>
        <taxon>Dikarya</taxon>
        <taxon>Ascomycota</taxon>
        <taxon>Pezizomycotina</taxon>
        <taxon>Sordariomycetes</taxon>
        <taxon>Hypocreomycetidae</taxon>
        <taxon>Hypocreales</taxon>
        <taxon>Bionectriaceae</taxon>
        <taxon>Clonostachys</taxon>
    </lineage>
</organism>
<evidence type="ECO:0000313" key="1">
    <source>
        <dbReference type="EMBL" id="KAF9754710.1"/>
    </source>
</evidence>
<sequence length="126" mass="13865">MGSWGDDIDFDPGIFFDSDFDQPFKDNYISPIPDEWTPSIFDPGPSLDFSQHMPFGEILGYSSSFSDNSFLASPCSNTPHEAMENEICELARGIEDSSLITSYRAHPGEYITTAPLSPTRGPGSMV</sequence>
<dbReference type="EMBL" id="JADCTT010000003">
    <property type="protein sequence ID" value="KAF9754710.1"/>
    <property type="molecule type" value="Genomic_DNA"/>
</dbReference>
<name>A0A8H7TPW3_BIOOC</name>